<name>A0A8S5P4U2_9CAUD</name>
<dbReference type="EMBL" id="BK015339">
    <property type="protein sequence ID" value="DAE02042.1"/>
    <property type="molecule type" value="Genomic_DNA"/>
</dbReference>
<accession>A0A8S5P4U2</accession>
<proteinExistence type="predicted"/>
<feature type="region of interest" description="Disordered" evidence="1">
    <location>
        <begin position="151"/>
        <end position="173"/>
    </location>
</feature>
<protein>
    <submittedName>
        <fullName evidence="2">Minor structural protein</fullName>
    </submittedName>
</protein>
<reference evidence="2" key="1">
    <citation type="journal article" date="2021" name="Proc. Natl. Acad. Sci. U.S.A.">
        <title>A Catalog of Tens of Thousands of Viruses from Human Metagenomes Reveals Hidden Associations with Chronic Diseases.</title>
        <authorList>
            <person name="Tisza M.J."/>
            <person name="Buck C.B."/>
        </authorList>
    </citation>
    <scope>NUCLEOTIDE SEQUENCE</scope>
    <source>
        <strain evidence="2">CtgEn20</strain>
    </source>
</reference>
<organism evidence="2">
    <name type="scientific">Siphoviridae sp. ctgEn20</name>
    <dbReference type="NCBI Taxonomy" id="2825606"/>
    <lineage>
        <taxon>Viruses</taxon>
        <taxon>Duplodnaviria</taxon>
        <taxon>Heunggongvirae</taxon>
        <taxon>Uroviricota</taxon>
        <taxon>Caudoviricetes</taxon>
    </lineage>
</organism>
<sequence length="204" mass="22190">MALTRKLLKGMELTDEQVDTIIEAHTDTVDGLKDQIATYKADAEKLPGVQKELDDLKKEDADGGYKAKYEKEHKDFQDYKTGIEAKESAAAKEKAARAYFQGKGIPAESMALVIRGAKAEIDGLTLDGETIKDTAALDGLLSGDYKGLVGKVKKNGTQTQTPPDTTDGVKSRAEIYKKDDKGRYLLSTAERQTALAESLASENE</sequence>
<evidence type="ECO:0000256" key="1">
    <source>
        <dbReference type="SAM" id="MobiDB-lite"/>
    </source>
</evidence>
<feature type="compositionally biased region" description="Low complexity" evidence="1">
    <location>
        <begin position="156"/>
        <end position="166"/>
    </location>
</feature>
<evidence type="ECO:0000313" key="2">
    <source>
        <dbReference type="EMBL" id="DAE02042.1"/>
    </source>
</evidence>